<evidence type="ECO:0000259" key="6">
    <source>
        <dbReference type="Pfam" id="PF05433"/>
    </source>
</evidence>
<comment type="similarity">
    <text evidence="2">Belongs to the rickettsiale 17 kDa surface antigen family.</text>
</comment>
<protein>
    <recommendedName>
        <fullName evidence="3">17 kDa surface antigen</fullName>
    </recommendedName>
</protein>
<evidence type="ECO:0000313" key="7">
    <source>
        <dbReference type="EMBL" id="MBT2133220.1"/>
    </source>
</evidence>
<sequence>MTASAVPAMAADFGHVRTGVSAAPKEDSWNRDRRHHRDDRRYRQSYYGGEQVSRNTRVWRGNDGRTYCRKKDGTTGLIIGGAAGALLGREVDSSGDRSLGTILGAAAGALIGKNLDDGVKCR</sequence>
<evidence type="ECO:0000256" key="5">
    <source>
        <dbReference type="SAM" id="MobiDB-lite"/>
    </source>
</evidence>
<organism evidence="7 8">
    <name type="scientific">Croceibacterium selenioxidans</name>
    <dbReference type="NCBI Taxonomy" id="2838833"/>
    <lineage>
        <taxon>Bacteria</taxon>
        <taxon>Pseudomonadati</taxon>
        <taxon>Pseudomonadota</taxon>
        <taxon>Alphaproteobacteria</taxon>
        <taxon>Sphingomonadales</taxon>
        <taxon>Erythrobacteraceae</taxon>
        <taxon>Croceibacterium</taxon>
    </lineage>
</organism>
<feature type="domain" description="Glycine zipper 2TM" evidence="6">
    <location>
        <begin position="76"/>
        <end position="114"/>
    </location>
</feature>
<comment type="caution">
    <text evidence="7">The sequence shown here is derived from an EMBL/GenBank/DDBJ whole genome shotgun (WGS) entry which is preliminary data.</text>
</comment>
<evidence type="ECO:0000256" key="4">
    <source>
        <dbReference type="ARBA" id="ARBA00023288"/>
    </source>
</evidence>
<dbReference type="InterPro" id="IPR008816">
    <property type="entry name" value="Gly_zipper_2TM_dom"/>
</dbReference>
<reference evidence="7 8" key="1">
    <citation type="submission" date="2021-05" db="EMBL/GenBank/DDBJ databases">
        <title>Croceibacterium sp. LX-88 genome sequence.</title>
        <authorList>
            <person name="Luo X."/>
        </authorList>
    </citation>
    <scope>NUCLEOTIDE SEQUENCE [LARGE SCALE GENOMIC DNA]</scope>
    <source>
        <strain evidence="7 8">LX-88</strain>
    </source>
</reference>
<evidence type="ECO:0000256" key="3">
    <source>
        <dbReference type="ARBA" id="ARBA00015281"/>
    </source>
</evidence>
<accession>A0ABS5W0B8</accession>
<keyword evidence="4" id="KW-0449">Lipoprotein</keyword>
<evidence type="ECO:0000313" key="8">
    <source>
        <dbReference type="Proteomes" id="UP000811255"/>
    </source>
</evidence>
<proteinExistence type="inferred from homology"/>
<feature type="region of interest" description="Disordered" evidence="5">
    <location>
        <begin position="17"/>
        <end position="43"/>
    </location>
</feature>
<evidence type="ECO:0000256" key="2">
    <source>
        <dbReference type="ARBA" id="ARBA00008681"/>
    </source>
</evidence>
<evidence type="ECO:0000256" key="1">
    <source>
        <dbReference type="ARBA" id="ARBA00004459"/>
    </source>
</evidence>
<comment type="subcellular location">
    <subcellularLocation>
        <location evidence="1">Cell outer membrane</location>
        <topology evidence="1">Lipid-anchor</topology>
    </subcellularLocation>
</comment>
<gene>
    <name evidence="7" type="ORF">KK137_02635</name>
</gene>
<dbReference type="Pfam" id="PF05433">
    <property type="entry name" value="Rick_17kDa_Anti"/>
    <property type="match status" value="1"/>
</dbReference>
<keyword evidence="8" id="KW-1185">Reference proteome</keyword>
<dbReference type="Proteomes" id="UP000811255">
    <property type="component" value="Unassembled WGS sequence"/>
</dbReference>
<name>A0ABS5W0B8_9SPHN</name>
<dbReference type="EMBL" id="JAHFVK010000001">
    <property type="protein sequence ID" value="MBT2133220.1"/>
    <property type="molecule type" value="Genomic_DNA"/>
</dbReference>